<dbReference type="Proteomes" id="UP000618795">
    <property type="component" value="Unassembled WGS sequence"/>
</dbReference>
<name>A0A918IAQ3_9ACTN</name>
<feature type="compositionally biased region" description="Polar residues" evidence="1">
    <location>
        <begin position="41"/>
        <end position="53"/>
    </location>
</feature>
<feature type="compositionally biased region" description="Low complexity" evidence="1">
    <location>
        <begin position="58"/>
        <end position="103"/>
    </location>
</feature>
<gene>
    <name evidence="2" type="ORF">GCM10010260_33490</name>
</gene>
<sequence length="137" mass="13469">MLAVSKAASPYAALSPESTARTAADTRAPDGTPTLAIALPSSASRSTAGSVTDASLPAPAGEATGGAADDTAAGPGRARAFTQAVPPAVTPPAATTAGAAYSSGRRRGGRARRPRRAPEDSMAAMLGARTVRRVGRA</sequence>
<accession>A0A918IAQ3</accession>
<reference evidence="2" key="1">
    <citation type="journal article" date="2014" name="Int. J. Syst. Evol. Microbiol.">
        <title>Complete genome sequence of Corynebacterium casei LMG S-19264T (=DSM 44701T), isolated from a smear-ripened cheese.</title>
        <authorList>
            <consortium name="US DOE Joint Genome Institute (JGI-PGF)"/>
            <person name="Walter F."/>
            <person name="Albersmeier A."/>
            <person name="Kalinowski J."/>
            <person name="Ruckert C."/>
        </authorList>
    </citation>
    <scope>NUCLEOTIDE SEQUENCE</scope>
    <source>
        <strain evidence="2">JCM 4369</strain>
    </source>
</reference>
<protein>
    <submittedName>
        <fullName evidence="2">Uncharacterized protein</fullName>
    </submittedName>
</protein>
<comment type="caution">
    <text evidence="2">The sequence shown here is derived from an EMBL/GenBank/DDBJ whole genome shotgun (WGS) entry which is preliminary data.</text>
</comment>
<reference evidence="2" key="2">
    <citation type="submission" date="2020-09" db="EMBL/GenBank/DDBJ databases">
        <authorList>
            <person name="Sun Q."/>
            <person name="Ohkuma M."/>
        </authorList>
    </citation>
    <scope>NUCLEOTIDE SEQUENCE</scope>
    <source>
        <strain evidence="2">JCM 4369</strain>
    </source>
</reference>
<feature type="compositionally biased region" description="Basic residues" evidence="1">
    <location>
        <begin position="104"/>
        <end position="115"/>
    </location>
</feature>
<evidence type="ECO:0000256" key="1">
    <source>
        <dbReference type="SAM" id="MobiDB-lite"/>
    </source>
</evidence>
<feature type="region of interest" description="Disordered" evidence="1">
    <location>
        <begin position="1"/>
        <end position="137"/>
    </location>
</feature>
<proteinExistence type="predicted"/>
<feature type="compositionally biased region" description="Low complexity" evidence="1">
    <location>
        <begin position="19"/>
        <end position="34"/>
    </location>
</feature>
<keyword evidence="3" id="KW-1185">Reference proteome</keyword>
<evidence type="ECO:0000313" key="3">
    <source>
        <dbReference type="Proteomes" id="UP000618795"/>
    </source>
</evidence>
<dbReference type="EMBL" id="BMTD01000006">
    <property type="protein sequence ID" value="GGU95366.1"/>
    <property type="molecule type" value="Genomic_DNA"/>
</dbReference>
<organism evidence="2 3">
    <name type="scientific">Streptomyces filipinensis</name>
    <dbReference type="NCBI Taxonomy" id="66887"/>
    <lineage>
        <taxon>Bacteria</taxon>
        <taxon>Bacillati</taxon>
        <taxon>Actinomycetota</taxon>
        <taxon>Actinomycetes</taxon>
        <taxon>Kitasatosporales</taxon>
        <taxon>Streptomycetaceae</taxon>
        <taxon>Streptomyces</taxon>
    </lineage>
</organism>
<dbReference type="AlphaFoldDB" id="A0A918IAQ3"/>
<evidence type="ECO:0000313" key="2">
    <source>
        <dbReference type="EMBL" id="GGU95366.1"/>
    </source>
</evidence>